<dbReference type="OrthoDB" id="3267840at2"/>
<reference evidence="1 2" key="1">
    <citation type="journal article" date="2013" name="Genome Announc.">
        <title>Whole-Genome Sequence of the Clinical Strain Corynebacterium argentoratense DSM 44202, Isolated from a Human Throat Specimen.</title>
        <authorList>
            <person name="Bomholt C."/>
            <person name="Glaub A."/>
            <person name="Gravermann K."/>
            <person name="Albersmeier A."/>
            <person name="Brinkrolf K."/>
            <person name="Ruckert C."/>
            <person name="Tauch A."/>
        </authorList>
    </citation>
    <scope>NUCLEOTIDE SEQUENCE [LARGE SCALE GENOMIC DNA]</scope>
    <source>
        <strain evidence="1">DSM 44202</strain>
    </source>
</reference>
<dbReference type="EMBL" id="CP006365">
    <property type="protein sequence ID" value="AGU14555.1"/>
    <property type="molecule type" value="Genomic_DNA"/>
</dbReference>
<dbReference type="HOGENOM" id="CLU_155928_4_0_11"/>
<dbReference type="STRING" id="1348662.CARG_01925"/>
<dbReference type="PATRIC" id="fig|1348662.3.peg.379"/>
<dbReference type="KEGG" id="caz:CARG_01925"/>
<dbReference type="AlphaFoldDB" id="U3GSX4"/>
<organism evidence="1 2">
    <name type="scientific">Corynebacterium argentoratense DSM 44202</name>
    <dbReference type="NCBI Taxonomy" id="1348662"/>
    <lineage>
        <taxon>Bacteria</taxon>
        <taxon>Bacillati</taxon>
        <taxon>Actinomycetota</taxon>
        <taxon>Actinomycetes</taxon>
        <taxon>Mycobacteriales</taxon>
        <taxon>Corynebacteriaceae</taxon>
        <taxon>Corynebacterium</taxon>
    </lineage>
</organism>
<proteinExistence type="predicted"/>
<evidence type="ECO:0000313" key="2">
    <source>
        <dbReference type="Proteomes" id="UP000016943"/>
    </source>
</evidence>
<dbReference type="GeneID" id="78249250"/>
<dbReference type="RefSeq" id="WP_020975694.1">
    <property type="nucleotide sequence ID" value="NC_022198.1"/>
</dbReference>
<keyword evidence="2" id="KW-1185">Reference proteome</keyword>
<protein>
    <submittedName>
        <fullName evidence="1">Uncharacterized protein</fullName>
    </submittedName>
</protein>
<evidence type="ECO:0000313" key="1">
    <source>
        <dbReference type="EMBL" id="AGU14555.1"/>
    </source>
</evidence>
<dbReference type="Proteomes" id="UP000016943">
    <property type="component" value="Chromosome"/>
</dbReference>
<sequence>MSCNCDTSYERLRELLDRECDPERREQLLADIQRCPGCVERLRIETDVRQLVRSCCCVQAPTVLRERISITIQTIAIESDS</sequence>
<dbReference type="NCBIfam" id="TIGR03988">
    <property type="entry name" value="antisig_RsrA"/>
    <property type="match status" value="1"/>
</dbReference>
<accession>U3GSX4</accession>
<name>U3GSX4_9CORY</name>
<dbReference type="InterPro" id="IPR024020">
    <property type="entry name" value="Anit_sigma_mycothiol_RsrA"/>
</dbReference>
<gene>
    <name evidence="1" type="ORF">CARG_01925</name>
</gene>